<dbReference type="GO" id="GO:0016747">
    <property type="term" value="F:acyltransferase activity, transferring groups other than amino-acyl groups"/>
    <property type="evidence" value="ECO:0007669"/>
    <property type="project" value="InterPro"/>
</dbReference>
<evidence type="ECO:0000313" key="4">
    <source>
        <dbReference type="EMBL" id="KIC57391.1"/>
    </source>
</evidence>
<keyword evidence="2" id="KW-0012">Acyltransferase</keyword>
<feature type="domain" description="N-acetyltransferase" evidence="3">
    <location>
        <begin position="2"/>
        <end position="161"/>
    </location>
</feature>
<name>A0A0B4CSP0_9MICO</name>
<protein>
    <submittedName>
        <fullName evidence="4">Phosphinothricin acetyltransferase</fullName>
    </submittedName>
</protein>
<dbReference type="AlphaFoldDB" id="A0A0B4CSP0"/>
<evidence type="ECO:0000259" key="3">
    <source>
        <dbReference type="PROSITE" id="PS51186"/>
    </source>
</evidence>
<organism evidence="4 5">
    <name type="scientific">Microbacterium hominis</name>
    <dbReference type="NCBI Taxonomy" id="162426"/>
    <lineage>
        <taxon>Bacteria</taxon>
        <taxon>Bacillati</taxon>
        <taxon>Actinomycetota</taxon>
        <taxon>Actinomycetes</taxon>
        <taxon>Micrococcales</taxon>
        <taxon>Microbacteriaceae</taxon>
        <taxon>Microbacterium</taxon>
    </lineage>
</organism>
<dbReference type="SUPFAM" id="SSF55729">
    <property type="entry name" value="Acyl-CoA N-acyltransferases (Nat)"/>
    <property type="match status" value="1"/>
</dbReference>
<evidence type="ECO:0000256" key="1">
    <source>
        <dbReference type="ARBA" id="ARBA00022679"/>
    </source>
</evidence>
<dbReference type="PANTHER" id="PTHR43072">
    <property type="entry name" value="N-ACETYLTRANSFERASE"/>
    <property type="match status" value="1"/>
</dbReference>
<dbReference type="InterPro" id="IPR016181">
    <property type="entry name" value="Acyl_CoA_acyltransferase"/>
</dbReference>
<reference evidence="4 5" key="1">
    <citation type="submission" date="2014-12" db="EMBL/GenBank/DDBJ databases">
        <title>Genome sequencing of Microbacterium hominis TPW29.</title>
        <authorList>
            <person name="Tan P.W."/>
            <person name="Chan K.-G."/>
        </authorList>
    </citation>
    <scope>NUCLEOTIDE SEQUENCE [LARGE SCALE GENOMIC DNA]</scope>
    <source>
        <strain evidence="4 5">TPW29</strain>
    </source>
</reference>
<evidence type="ECO:0000256" key="2">
    <source>
        <dbReference type="ARBA" id="ARBA00023315"/>
    </source>
</evidence>
<sequence>MSSVRPMVPGDWGRVEEIFAAGIAGGEATFETRTPTWEQFNSGKIPAPRLVATDEDGAVIGWAAASRISTREAYRGVIEHSVYIDPAHHGQGVGRALLAAFVNAAEEAGYWTVQSSIFPENTASLRLHEQAGFGVVGTRERISRSLLGPHAGQWRDTVLIERRSTRNGAD</sequence>
<dbReference type="CDD" id="cd04301">
    <property type="entry name" value="NAT_SF"/>
    <property type="match status" value="1"/>
</dbReference>
<dbReference type="InterPro" id="IPR000182">
    <property type="entry name" value="GNAT_dom"/>
</dbReference>
<dbReference type="PANTHER" id="PTHR43072:SF23">
    <property type="entry name" value="UPF0039 PROTEIN C11D3.02C"/>
    <property type="match status" value="1"/>
</dbReference>
<gene>
    <name evidence="4" type="ORF">RM52_10235</name>
</gene>
<dbReference type="Gene3D" id="3.40.630.30">
    <property type="match status" value="1"/>
</dbReference>
<dbReference type="Proteomes" id="UP000031202">
    <property type="component" value="Unassembled WGS sequence"/>
</dbReference>
<evidence type="ECO:0000313" key="5">
    <source>
        <dbReference type="Proteomes" id="UP000031202"/>
    </source>
</evidence>
<accession>A0A0B4CSP0</accession>
<keyword evidence="1 4" id="KW-0808">Transferase</keyword>
<proteinExistence type="predicted"/>
<dbReference type="PROSITE" id="PS51186">
    <property type="entry name" value="GNAT"/>
    <property type="match status" value="1"/>
</dbReference>
<dbReference type="EMBL" id="JWSZ01000012">
    <property type="protein sequence ID" value="KIC57391.1"/>
    <property type="molecule type" value="Genomic_DNA"/>
</dbReference>
<dbReference type="Pfam" id="PF00583">
    <property type="entry name" value="Acetyltransf_1"/>
    <property type="match status" value="1"/>
</dbReference>
<comment type="caution">
    <text evidence="4">The sequence shown here is derived from an EMBL/GenBank/DDBJ whole genome shotgun (WGS) entry which is preliminary data.</text>
</comment>